<evidence type="ECO:0000256" key="2">
    <source>
        <dbReference type="ARBA" id="ARBA00003976"/>
    </source>
</evidence>
<feature type="domain" description="RING-type" evidence="18">
    <location>
        <begin position="333"/>
        <end position="570"/>
    </location>
</feature>
<evidence type="ECO:0000256" key="5">
    <source>
        <dbReference type="ARBA" id="ARBA00022679"/>
    </source>
</evidence>
<keyword evidence="7" id="KW-0677">Repeat</keyword>
<dbReference type="PROSITE" id="PS50330">
    <property type="entry name" value="UIM"/>
    <property type="match status" value="1"/>
</dbReference>
<dbReference type="InterPro" id="IPR047564">
    <property type="entry name" value="Rcat_RBR_ANKIB1"/>
</dbReference>
<feature type="compositionally biased region" description="Basic and acidic residues" evidence="16">
    <location>
        <begin position="1358"/>
        <end position="1369"/>
    </location>
</feature>
<name>A0AAN8MDH6_9TELE</name>
<dbReference type="FunFam" id="1.25.40.20:FF:000040">
    <property type="entry name" value="RBR-type E3 ubiquitin transferase"/>
    <property type="match status" value="1"/>
</dbReference>
<keyword evidence="10" id="KW-0862">Zinc</keyword>
<comment type="function">
    <text evidence="2">Might act as an E3 ubiquitin-protein ligase, or as part of E3 complex, which accepts ubiquitin from specific E2 ubiquitin-conjugating enzymes and then transfers it to substrates.</text>
</comment>
<evidence type="ECO:0000256" key="7">
    <source>
        <dbReference type="ARBA" id="ARBA00022737"/>
    </source>
</evidence>
<dbReference type="PROSITE" id="PS50089">
    <property type="entry name" value="ZF_RING_2"/>
    <property type="match status" value="1"/>
</dbReference>
<evidence type="ECO:0000259" key="18">
    <source>
        <dbReference type="PROSITE" id="PS51873"/>
    </source>
</evidence>
<dbReference type="InterPro" id="IPR001841">
    <property type="entry name" value="Znf_RING"/>
</dbReference>
<dbReference type="InterPro" id="IPR002867">
    <property type="entry name" value="IBR_dom"/>
</dbReference>
<feature type="compositionally biased region" description="Pro residues" evidence="16">
    <location>
        <begin position="1101"/>
        <end position="1114"/>
    </location>
</feature>
<keyword evidence="8 15" id="KW-0863">Zinc-finger</keyword>
<dbReference type="Pfam" id="PF01485">
    <property type="entry name" value="IBR"/>
    <property type="match status" value="1"/>
</dbReference>
<feature type="region of interest" description="Disordered" evidence="16">
    <location>
        <begin position="1358"/>
        <end position="1401"/>
    </location>
</feature>
<feature type="compositionally biased region" description="Pro residues" evidence="16">
    <location>
        <begin position="1122"/>
        <end position="1168"/>
    </location>
</feature>
<dbReference type="PROSITE" id="PS50088">
    <property type="entry name" value="ANK_REPEAT"/>
    <property type="match status" value="1"/>
</dbReference>
<dbReference type="InterPro" id="IPR045840">
    <property type="entry name" value="Ariadne"/>
</dbReference>
<dbReference type="GO" id="GO:0016567">
    <property type="term" value="P:protein ubiquitination"/>
    <property type="evidence" value="ECO:0007669"/>
    <property type="project" value="InterPro"/>
</dbReference>
<evidence type="ECO:0000256" key="8">
    <source>
        <dbReference type="ARBA" id="ARBA00022771"/>
    </source>
</evidence>
<feature type="region of interest" description="Disordered" evidence="16">
    <location>
        <begin position="775"/>
        <end position="823"/>
    </location>
</feature>
<dbReference type="CDD" id="cd16774">
    <property type="entry name" value="RING-HC_RBR_ANKIB1"/>
    <property type="match status" value="1"/>
</dbReference>
<feature type="compositionally biased region" description="Polar residues" evidence="16">
    <location>
        <begin position="1236"/>
        <end position="1252"/>
    </location>
</feature>
<dbReference type="Gene3D" id="1.20.120.1750">
    <property type="match status" value="1"/>
</dbReference>
<dbReference type="GO" id="GO:0061630">
    <property type="term" value="F:ubiquitin protein ligase activity"/>
    <property type="evidence" value="ECO:0007669"/>
    <property type="project" value="UniProtKB-EC"/>
</dbReference>
<dbReference type="InterPro" id="IPR003903">
    <property type="entry name" value="UIM_dom"/>
</dbReference>
<dbReference type="SUPFAM" id="SSF57850">
    <property type="entry name" value="RING/U-box"/>
    <property type="match status" value="3"/>
</dbReference>
<dbReference type="FunFam" id="1.20.120.1750:FF:000003">
    <property type="entry name" value="RBR-type E3 ubiquitin transferase"/>
    <property type="match status" value="1"/>
</dbReference>
<dbReference type="InterPro" id="IPR036770">
    <property type="entry name" value="Ankyrin_rpt-contain_sf"/>
</dbReference>
<evidence type="ECO:0000313" key="20">
    <source>
        <dbReference type="Proteomes" id="UP001356427"/>
    </source>
</evidence>
<feature type="compositionally biased region" description="Low complexity" evidence="16">
    <location>
        <begin position="894"/>
        <end position="906"/>
    </location>
</feature>
<keyword evidence="5" id="KW-0808">Transferase</keyword>
<evidence type="ECO:0000256" key="15">
    <source>
        <dbReference type="PROSITE-ProRule" id="PRU00175"/>
    </source>
</evidence>
<feature type="compositionally biased region" description="Polar residues" evidence="16">
    <location>
        <begin position="1044"/>
        <end position="1055"/>
    </location>
</feature>
<dbReference type="PROSITE" id="PS50297">
    <property type="entry name" value="ANK_REP_REGION"/>
    <property type="match status" value="1"/>
</dbReference>
<organism evidence="19 20">
    <name type="scientific">Coregonus suidteri</name>
    <dbReference type="NCBI Taxonomy" id="861788"/>
    <lineage>
        <taxon>Eukaryota</taxon>
        <taxon>Metazoa</taxon>
        <taxon>Chordata</taxon>
        <taxon>Craniata</taxon>
        <taxon>Vertebrata</taxon>
        <taxon>Euteleostomi</taxon>
        <taxon>Actinopterygii</taxon>
        <taxon>Neopterygii</taxon>
        <taxon>Teleostei</taxon>
        <taxon>Protacanthopterygii</taxon>
        <taxon>Salmoniformes</taxon>
        <taxon>Salmonidae</taxon>
        <taxon>Coregoninae</taxon>
        <taxon>Coregonus</taxon>
    </lineage>
</organism>
<dbReference type="GO" id="GO:0008270">
    <property type="term" value="F:zinc ion binding"/>
    <property type="evidence" value="ECO:0007669"/>
    <property type="project" value="UniProtKB-KW"/>
</dbReference>
<proteinExistence type="inferred from homology"/>
<dbReference type="CDD" id="cd20361">
    <property type="entry name" value="Rcat_RBR_ANKIB1"/>
    <property type="match status" value="1"/>
</dbReference>
<evidence type="ECO:0000256" key="4">
    <source>
        <dbReference type="ARBA" id="ARBA00012251"/>
    </source>
</evidence>
<feature type="compositionally biased region" description="Polar residues" evidence="16">
    <location>
        <begin position="1073"/>
        <end position="1083"/>
    </location>
</feature>
<evidence type="ECO:0000256" key="3">
    <source>
        <dbReference type="ARBA" id="ARBA00008278"/>
    </source>
</evidence>
<evidence type="ECO:0000256" key="16">
    <source>
        <dbReference type="SAM" id="MobiDB-lite"/>
    </source>
</evidence>
<evidence type="ECO:0000256" key="10">
    <source>
        <dbReference type="ARBA" id="ARBA00022833"/>
    </source>
</evidence>
<dbReference type="Pfam" id="PF19422">
    <property type="entry name" value="Ariadne"/>
    <property type="match status" value="1"/>
</dbReference>
<dbReference type="InterPro" id="IPR031127">
    <property type="entry name" value="E3_UB_ligase_RBR"/>
</dbReference>
<evidence type="ECO:0000313" key="19">
    <source>
        <dbReference type="EMBL" id="KAK6327719.1"/>
    </source>
</evidence>
<dbReference type="PRINTS" id="PR01217">
    <property type="entry name" value="PRICHEXTENSN"/>
</dbReference>
<dbReference type="InterPro" id="IPR044066">
    <property type="entry name" value="TRIAD_supradom"/>
</dbReference>
<evidence type="ECO:0000259" key="17">
    <source>
        <dbReference type="PROSITE" id="PS50089"/>
    </source>
</evidence>
<dbReference type="EMBL" id="JAGTTL010000002">
    <property type="protein sequence ID" value="KAK6327719.1"/>
    <property type="molecule type" value="Genomic_DNA"/>
</dbReference>
<feature type="compositionally biased region" description="Basic and acidic residues" evidence="16">
    <location>
        <begin position="1385"/>
        <end position="1401"/>
    </location>
</feature>
<evidence type="ECO:0000256" key="11">
    <source>
        <dbReference type="ARBA" id="ARBA00023043"/>
    </source>
</evidence>
<dbReference type="SMART" id="SM00647">
    <property type="entry name" value="IBR"/>
    <property type="match status" value="2"/>
</dbReference>
<feature type="region of interest" description="Disordered" evidence="16">
    <location>
        <begin position="1236"/>
        <end position="1321"/>
    </location>
</feature>
<dbReference type="SUPFAM" id="SSF48403">
    <property type="entry name" value="Ankyrin repeat"/>
    <property type="match status" value="1"/>
</dbReference>
<reference evidence="19 20" key="1">
    <citation type="submission" date="2021-04" db="EMBL/GenBank/DDBJ databases">
        <authorList>
            <person name="De Guttry C."/>
            <person name="Zahm M."/>
            <person name="Klopp C."/>
            <person name="Cabau C."/>
            <person name="Louis A."/>
            <person name="Berthelot C."/>
            <person name="Parey E."/>
            <person name="Roest Crollius H."/>
            <person name="Montfort J."/>
            <person name="Robinson-Rechavi M."/>
            <person name="Bucao C."/>
            <person name="Bouchez O."/>
            <person name="Gislard M."/>
            <person name="Lluch J."/>
            <person name="Milhes M."/>
            <person name="Lampietro C."/>
            <person name="Lopez Roques C."/>
            <person name="Donnadieu C."/>
            <person name="Braasch I."/>
            <person name="Desvignes T."/>
            <person name="Postlethwait J."/>
            <person name="Bobe J."/>
            <person name="Wedekind C."/>
            <person name="Guiguen Y."/>
        </authorList>
    </citation>
    <scope>NUCLEOTIDE SEQUENCE [LARGE SCALE GENOMIC DNA]</scope>
    <source>
        <strain evidence="19">Cs_M1</strain>
        <tissue evidence="19">Blood</tissue>
    </source>
</reference>
<dbReference type="PANTHER" id="PTHR11685">
    <property type="entry name" value="RBR FAMILY RING FINGER AND IBR DOMAIN-CONTAINING"/>
    <property type="match status" value="1"/>
</dbReference>
<accession>A0AAN8MDH6</accession>
<comment type="caution">
    <text evidence="19">The sequence shown here is derived from an EMBL/GenBank/DDBJ whole genome shotgun (WGS) entry which is preliminary data.</text>
</comment>
<evidence type="ECO:0000256" key="1">
    <source>
        <dbReference type="ARBA" id="ARBA00001798"/>
    </source>
</evidence>
<feature type="domain" description="RING-type" evidence="17">
    <location>
        <begin position="337"/>
        <end position="386"/>
    </location>
</feature>
<dbReference type="InterPro" id="IPR013083">
    <property type="entry name" value="Znf_RING/FYVE/PHD"/>
</dbReference>
<evidence type="ECO:0000256" key="9">
    <source>
        <dbReference type="ARBA" id="ARBA00022786"/>
    </source>
</evidence>
<feature type="compositionally biased region" description="Polar residues" evidence="16">
    <location>
        <begin position="1021"/>
        <end position="1037"/>
    </location>
</feature>
<dbReference type="CDD" id="cd20346">
    <property type="entry name" value="BRcat_RBR_ANKIB1"/>
    <property type="match status" value="1"/>
</dbReference>
<dbReference type="EC" id="2.3.2.31" evidence="4"/>
<dbReference type="Gene3D" id="3.30.40.10">
    <property type="entry name" value="Zinc/RING finger domain, C3HC4 (zinc finger)"/>
    <property type="match status" value="1"/>
</dbReference>
<dbReference type="InterPro" id="IPR002110">
    <property type="entry name" value="Ankyrin_rpt"/>
</dbReference>
<comment type="catalytic activity">
    <reaction evidence="1">
        <text>[E2 ubiquitin-conjugating enzyme]-S-ubiquitinyl-L-cysteine + [acceptor protein]-L-lysine = [E2 ubiquitin-conjugating enzyme]-L-cysteine + [acceptor protein]-N(6)-ubiquitinyl-L-lysine.</text>
        <dbReference type="EC" id="2.3.2.31"/>
    </reaction>
</comment>
<evidence type="ECO:0000256" key="13">
    <source>
        <dbReference type="ARBA" id="ARBA00069741"/>
    </source>
</evidence>
<dbReference type="Proteomes" id="UP001356427">
    <property type="component" value="Unassembled WGS sequence"/>
</dbReference>
<gene>
    <name evidence="19" type="ORF">J4Q44_G00033650</name>
</gene>
<feature type="repeat" description="ANK" evidence="14">
    <location>
        <begin position="146"/>
        <end position="178"/>
    </location>
</feature>
<dbReference type="SMART" id="SM00248">
    <property type="entry name" value="ANK"/>
    <property type="match status" value="2"/>
</dbReference>
<dbReference type="PROSITE" id="PS51873">
    <property type="entry name" value="TRIAD"/>
    <property type="match status" value="1"/>
</dbReference>
<keyword evidence="12" id="KW-0175">Coiled coil</keyword>
<feature type="region of interest" description="Disordered" evidence="16">
    <location>
        <begin position="1021"/>
        <end position="1210"/>
    </location>
</feature>
<dbReference type="SMART" id="SM00184">
    <property type="entry name" value="RING"/>
    <property type="match status" value="1"/>
</dbReference>
<dbReference type="Pfam" id="PF00023">
    <property type="entry name" value="Ank"/>
    <property type="match status" value="1"/>
</dbReference>
<dbReference type="InterPro" id="IPR047563">
    <property type="entry name" value="RING-HC_RBR_ANKIB1"/>
</dbReference>
<evidence type="ECO:0000256" key="12">
    <source>
        <dbReference type="ARBA" id="ARBA00023054"/>
    </source>
</evidence>
<comment type="similarity">
    <text evidence="3">Belongs to the RBR family.</text>
</comment>
<dbReference type="FunFam" id="3.30.40.10:FF:000129">
    <property type="entry name" value="RBR-type E3 ubiquitin transferase"/>
    <property type="match status" value="1"/>
</dbReference>
<dbReference type="Gene3D" id="1.25.40.20">
    <property type="entry name" value="Ankyrin repeat-containing domain"/>
    <property type="match status" value="1"/>
</dbReference>
<sequence length="1401" mass="156711">MGNTATKFRKALVSGDEALAWQLYEGNSQFREGLDPNASYGETYQHNTPLHYTCRHAMTRLLRSFLFSKEGNPNKRNVQNETCLHALCQGAHILLLPEGALSHRLARPQRDEQRRADCLQMILSWTGARLDRGQYERVNINATDNRNSTCLHYAAAAGMKSCVELLVQAGSDLFVEDEEKLTPCDHAERQQQTHLALRLEAMMVFSQHTHTETQTPSSTLHRKEPYEGLKLQDLRRLKDMLIVETADMLQAPLFTAEALLRAHDWDREKLLEAWMSDSEGCCQRSGVLLPTPPPSGCNAWDTLPSPRTPRSPLTLTLTLTSPTDSCLTPGEEGGATCGICLCSISVFEDPIDMSCGHEFCRACWEGFLNVKIQEGEAHNIFCPACDCYQLVPVQVIESVVSREMDKRYLQFDIKAFVENNPSIRWCPAVRCERAVRLTRPGPGVNHLGFPLLPCPAVDCGKGHLFCWECLGEAHEPCDCQTWRMWLQKVSEMKPEELAGVSESYEDAANCLWLLTNSKPCANCKSPIQKNEGCNHMQCAKCKYDFCWICLEEWKKHSSSTGGYYRCTRYEVITQLEEQSKEMTGEAEKKHKSFQGLDRFMHYYTRYKNHEHSYKLEQRLLKTAKEKMEQLSRAFIGYEGSPPDTRFIEDGVCELLKTRRVLKCSYPYGFFLQPHSTQKEIFELMQTDLEMAVEDLAQKVNRPYLRTPCHKIVSAACLVQQKREEFLASVARGVAPNDSPEVPRRSFPAGSWDWEYLGFTSPEEYADFQYRRRHRPRRRGDMPSLHSLRSNSSTPEPNQNTENTEVLQERVEGRRQPLRSLDEDDPNILLAIQLSLQDSRREREMEGGMERGMGGGLERGSCVTEGPGLGSGQGLDIGPVMGPGVGGLSETQDPSSVGGSLGASGSSNLPRPDPNLSLNAELLELGESLMRLGQITTPYTLDHTYDQYNPSPRYSQSQDHGYTPYTTDHNYAVLEPDHTTPYTHGYGHTCDLNQDHTTINIPFTPEHNHNCGQNRGHPTINASYSSVHCQPSPYSKTSPPHPDLTASSSPKHTSLYPSDPEPYAMFSLPHNPEPDQTISCTQNTHPDHNHQHCCHSSHYTPNPDPYTPNPDPYTPNPDHYTPNPDPYTPNPDPYTPNPDPYTPNPDPYNPNPDPYTPNPDPYNPNPYTPNPDHTSNPDPDRTASYTSDPDLLLSPVVPPGGPFTPSDPACLEHLDPSAEALLLDNIMAWIQHTHPQDSPQNIALIPSASSETDSPPEKYSPPDTETDSPTVSPQDGGEPKSDSPPDTQASFSGEALSELRQAQEGEGEPGRGQAGSPCPVDSLEVKRPSTLDLECCEGEECVECVVTGFVSDLSQDAVDTHTHSHTHCGDDNLTPTETDSSPTPRVVEDQSRTEWEEQVHLM</sequence>
<keyword evidence="11 14" id="KW-0040">ANK repeat</keyword>
<keyword evidence="20" id="KW-1185">Reference proteome</keyword>
<feature type="compositionally biased region" description="Polar residues" evidence="16">
    <location>
        <begin position="786"/>
        <end position="805"/>
    </location>
</feature>
<feature type="region of interest" description="Disordered" evidence="16">
    <location>
        <begin position="880"/>
        <end position="914"/>
    </location>
</feature>
<evidence type="ECO:0000256" key="6">
    <source>
        <dbReference type="ARBA" id="ARBA00022723"/>
    </source>
</evidence>
<dbReference type="Pfam" id="PF22191">
    <property type="entry name" value="IBR_1"/>
    <property type="match status" value="1"/>
</dbReference>
<protein>
    <recommendedName>
        <fullName evidence="13">Ankyrin repeat and IBR domain-containing protein 1</fullName>
        <ecNumber evidence="4">2.3.2.31</ecNumber>
    </recommendedName>
</protein>
<keyword evidence="9" id="KW-0833">Ubl conjugation pathway</keyword>
<keyword evidence="6" id="KW-0479">Metal-binding</keyword>
<feature type="compositionally biased region" description="Polar residues" evidence="16">
    <location>
        <begin position="1372"/>
        <end position="1382"/>
    </location>
</feature>
<evidence type="ECO:0000256" key="14">
    <source>
        <dbReference type="PROSITE-ProRule" id="PRU00023"/>
    </source>
</evidence>